<dbReference type="GO" id="GO:0004527">
    <property type="term" value="F:exonuclease activity"/>
    <property type="evidence" value="ECO:0007669"/>
    <property type="project" value="UniProtKB-KW"/>
</dbReference>
<reference evidence="1 2" key="1">
    <citation type="submission" date="2013-12" db="EMBL/GenBank/DDBJ databases">
        <title>A Varibaculum cambriense genome reconstructed from a premature infant gut community with otherwise low bacterial novelty that shifts toward anaerobic metabolism during the third week of life.</title>
        <authorList>
            <person name="Brown C.T."/>
            <person name="Sharon I."/>
            <person name="Thomas B.C."/>
            <person name="Castelle C.J."/>
            <person name="Morowitz M.J."/>
            <person name="Banfield J.F."/>
        </authorList>
    </citation>
    <scope>NUCLEOTIDE SEQUENCE [LARGE SCALE GENOMIC DNA]</scope>
    <source>
        <strain evidence="2">DORA_11</strain>
    </source>
</reference>
<keyword evidence="1" id="KW-0269">Exonuclease</keyword>
<dbReference type="Proteomes" id="UP000018855">
    <property type="component" value="Unassembled WGS sequence"/>
</dbReference>
<evidence type="ECO:0000313" key="1">
    <source>
        <dbReference type="EMBL" id="ETJ00252.1"/>
    </source>
</evidence>
<organism evidence="1 2">
    <name type="scientific">Veillonella dispar DORA_11</name>
    <dbReference type="NCBI Taxonomy" id="1403949"/>
    <lineage>
        <taxon>Bacteria</taxon>
        <taxon>Bacillati</taxon>
        <taxon>Bacillota</taxon>
        <taxon>Negativicutes</taxon>
        <taxon>Veillonellales</taxon>
        <taxon>Veillonellaceae</taxon>
        <taxon>Veillonella</taxon>
    </lineage>
</organism>
<name>W1V2R7_9FIRM</name>
<feature type="non-terminal residue" evidence="1">
    <location>
        <position position="1"/>
    </location>
</feature>
<keyword evidence="1" id="KW-0540">Nuclease</keyword>
<comment type="caution">
    <text evidence="1">The sequence shown here is derived from an EMBL/GenBank/DDBJ whole genome shotgun (WGS) entry which is preliminary data.</text>
</comment>
<dbReference type="AlphaFoldDB" id="W1V2R7"/>
<dbReference type="EMBL" id="AZMJ01000305">
    <property type="protein sequence ID" value="ETJ00252.1"/>
    <property type="molecule type" value="Genomic_DNA"/>
</dbReference>
<accession>W1V2R7</accession>
<sequence>PIKLSTEGLRQMYVIIKQSMRGRSQSVYNVEQDILRRKPADQNNRSALTSIDVFKELGIVEEYTSDDGQLMLRWNAIEGKLDLVTSVTFLTYSV</sequence>
<evidence type="ECO:0000313" key="2">
    <source>
        <dbReference type="Proteomes" id="UP000018855"/>
    </source>
</evidence>
<protein>
    <submittedName>
        <fullName evidence="1">Single-stranded-DNA-specific exonuclease RecJ</fullName>
    </submittedName>
</protein>
<dbReference type="PATRIC" id="fig|1403949.3.peg.334"/>
<gene>
    <name evidence="1" type="ORF">Q619_VDC00305G0002</name>
</gene>
<keyword evidence="1" id="KW-0378">Hydrolase</keyword>
<proteinExistence type="predicted"/>